<keyword evidence="4 8" id="KW-0297">G-protein coupled receptor</keyword>
<protein>
    <recommendedName>
        <fullName evidence="10">G-protein coupled receptors family 1 profile domain-containing protein</fullName>
    </recommendedName>
</protein>
<evidence type="ECO:0000256" key="1">
    <source>
        <dbReference type="ARBA" id="ARBA00004141"/>
    </source>
</evidence>
<name>A7SB76_NEMVE</name>
<dbReference type="OMA" id="IACIYVI"/>
<dbReference type="PhylomeDB" id="A7SB76"/>
<dbReference type="PROSITE" id="PS50262">
    <property type="entry name" value="G_PROTEIN_RECEP_F1_2"/>
    <property type="match status" value="1"/>
</dbReference>
<gene>
    <name evidence="11" type="ORF">NEMVEDRAFT_v1g38219</name>
</gene>
<evidence type="ECO:0000256" key="5">
    <source>
        <dbReference type="ARBA" id="ARBA00023136"/>
    </source>
</evidence>
<comment type="subcellular location">
    <subcellularLocation>
        <location evidence="1">Membrane</location>
        <topology evidence="1">Multi-pass membrane protein</topology>
    </subcellularLocation>
</comment>
<dbReference type="GO" id="GO:0007186">
    <property type="term" value="P:G protein-coupled receptor signaling pathway"/>
    <property type="evidence" value="ECO:0000318"/>
    <property type="project" value="GO_Central"/>
</dbReference>
<dbReference type="AlphaFoldDB" id="A7SB76"/>
<accession>A7SB76</accession>
<dbReference type="eggNOG" id="KOG3656">
    <property type="taxonomic scope" value="Eukaryota"/>
</dbReference>
<feature type="non-terminal residue" evidence="11">
    <location>
        <position position="141"/>
    </location>
</feature>
<feature type="transmembrane region" description="Helical" evidence="9">
    <location>
        <begin position="79"/>
        <end position="100"/>
    </location>
</feature>
<dbReference type="PANTHER" id="PTHR45695:SF9">
    <property type="entry name" value="LEUCOKININ RECEPTOR"/>
    <property type="match status" value="1"/>
</dbReference>
<dbReference type="InParanoid" id="A7SB76"/>
<feature type="transmembrane region" description="Helical" evidence="9">
    <location>
        <begin position="121"/>
        <end position="139"/>
    </location>
</feature>
<feature type="domain" description="G-protein coupled receptors family 1 profile" evidence="10">
    <location>
        <begin position="20"/>
        <end position="141"/>
    </location>
</feature>
<feature type="transmembrane region" description="Helical" evidence="9">
    <location>
        <begin position="7"/>
        <end position="28"/>
    </location>
</feature>
<dbReference type="InterPro" id="IPR000276">
    <property type="entry name" value="GPCR_Rhodpsn"/>
</dbReference>
<dbReference type="PANTHER" id="PTHR45695">
    <property type="entry name" value="LEUCOKININ RECEPTOR-RELATED"/>
    <property type="match status" value="1"/>
</dbReference>
<evidence type="ECO:0000256" key="6">
    <source>
        <dbReference type="ARBA" id="ARBA00023170"/>
    </source>
</evidence>
<evidence type="ECO:0000259" key="10">
    <source>
        <dbReference type="PROSITE" id="PS50262"/>
    </source>
</evidence>
<keyword evidence="7 8" id="KW-0807">Transducer</keyword>
<keyword evidence="5 9" id="KW-0472">Membrane</keyword>
<dbReference type="FunCoup" id="A7SB76">
    <property type="interactions" value="245"/>
</dbReference>
<dbReference type="SUPFAM" id="SSF81321">
    <property type="entry name" value="Family A G protein-coupled receptor-like"/>
    <property type="match status" value="1"/>
</dbReference>
<dbReference type="PROSITE" id="PS00237">
    <property type="entry name" value="G_PROTEIN_RECEP_F1_1"/>
    <property type="match status" value="1"/>
</dbReference>
<evidence type="ECO:0000256" key="7">
    <source>
        <dbReference type="ARBA" id="ARBA00023224"/>
    </source>
</evidence>
<evidence type="ECO:0000313" key="11">
    <source>
        <dbReference type="EMBL" id="EDO39067.1"/>
    </source>
</evidence>
<dbReference type="Gene3D" id="1.20.1070.10">
    <property type="entry name" value="Rhodopsin 7-helix transmembrane proteins"/>
    <property type="match status" value="1"/>
</dbReference>
<dbReference type="HOGENOM" id="CLU_009579_29_6_1"/>
<dbReference type="Pfam" id="PF00001">
    <property type="entry name" value="7tm_1"/>
    <property type="match status" value="1"/>
</dbReference>
<feature type="non-terminal residue" evidence="11">
    <location>
        <position position="1"/>
    </location>
</feature>
<evidence type="ECO:0000256" key="3">
    <source>
        <dbReference type="ARBA" id="ARBA00022989"/>
    </source>
</evidence>
<dbReference type="EMBL" id="DS469614">
    <property type="protein sequence ID" value="EDO39067.1"/>
    <property type="molecule type" value="Genomic_DNA"/>
</dbReference>
<evidence type="ECO:0000256" key="8">
    <source>
        <dbReference type="RuleBase" id="RU000688"/>
    </source>
</evidence>
<dbReference type="PRINTS" id="PR00237">
    <property type="entry name" value="GPCRRHODOPSN"/>
</dbReference>
<evidence type="ECO:0000256" key="9">
    <source>
        <dbReference type="SAM" id="Phobius"/>
    </source>
</evidence>
<dbReference type="InterPro" id="IPR017452">
    <property type="entry name" value="GPCR_Rhodpsn_7TM"/>
</dbReference>
<proteinExistence type="inferred from homology"/>
<keyword evidence="2 8" id="KW-0812">Transmembrane</keyword>
<reference evidence="11 12" key="1">
    <citation type="journal article" date="2007" name="Science">
        <title>Sea anemone genome reveals ancestral eumetazoan gene repertoire and genomic organization.</title>
        <authorList>
            <person name="Putnam N.H."/>
            <person name="Srivastava M."/>
            <person name="Hellsten U."/>
            <person name="Dirks B."/>
            <person name="Chapman J."/>
            <person name="Salamov A."/>
            <person name="Terry A."/>
            <person name="Shapiro H."/>
            <person name="Lindquist E."/>
            <person name="Kapitonov V.V."/>
            <person name="Jurka J."/>
            <person name="Genikhovich G."/>
            <person name="Grigoriev I.V."/>
            <person name="Lucas S.M."/>
            <person name="Steele R.E."/>
            <person name="Finnerty J.R."/>
            <person name="Technau U."/>
            <person name="Martindale M.Q."/>
            <person name="Rokhsar D.S."/>
        </authorList>
    </citation>
    <scope>NUCLEOTIDE SEQUENCE [LARGE SCALE GENOMIC DNA]</scope>
    <source>
        <strain evidence="12">CH2 X CH6</strain>
    </source>
</reference>
<sequence length="141" mass="15859">EFRAIKILFYFIILACSTLGNGLVAYIICSTRSMKTSSNFLILNLAVCDLLTPLISIPFDFAVEESNYQWLYGEYMCKTLWPAATLTATSSALTLALISLDRYRLIMHPFKPRLTTKQIKLAIACIYVISVALVTPYVTML</sequence>
<dbReference type="STRING" id="45351.A7SB76"/>
<evidence type="ECO:0000256" key="4">
    <source>
        <dbReference type="ARBA" id="ARBA00023040"/>
    </source>
</evidence>
<dbReference type="Proteomes" id="UP000001593">
    <property type="component" value="Unassembled WGS sequence"/>
</dbReference>
<evidence type="ECO:0000313" key="12">
    <source>
        <dbReference type="Proteomes" id="UP000001593"/>
    </source>
</evidence>
<evidence type="ECO:0000256" key="2">
    <source>
        <dbReference type="ARBA" id="ARBA00022692"/>
    </source>
</evidence>
<keyword evidence="3 9" id="KW-1133">Transmembrane helix</keyword>
<dbReference type="GO" id="GO:0004930">
    <property type="term" value="F:G protein-coupled receptor activity"/>
    <property type="evidence" value="ECO:0000318"/>
    <property type="project" value="GO_Central"/>
</dbReference>
<dbReference type="GO" id="GO:0005886">
    <property type="term" value="C:plasma membrane"/>
    <property type="evidence" value="ECO:0000318"/>
    <property type="project" value="GO_Central"/>
</dbReference>
<comment type="similarity">
    <text evidence="8">Belongs to the G-protein coupled receptor 1 family.</text>
</comment>
<organism evidence="11 12">
    <name type="scientific">Nematostella vectensis</name>
    <name type="common">Starlet sea anemone</name>
    <dbReference type="NCBI Taxonomy" id="45351"/>
    <lineage>
        <taxon>Eukaryota</taxon>
        <taxon>Metazoa</taxon>
        <taxon>Cnidaria</taxon>
        <taxon>Anthozoa</taxon>
        <taxon>Hexacorallia</taxon>
        <taxon>Actiniaria</taxon>
        <taxon>Edwardsiidae</taxon>
        <taxon>Nematostella</taxon>
    </lineage>
</organism>
<keyword evidence="6 8" id="KW-0675">Receptor</keyword>
<feature type="transmembrane region" description="Helical" evidence="9">
    <location>
        <begin position="40"/>
        <end position="59"/>
    </location>
</feature>
<keyword evidence="12" id="KW-1185">Reference proteome</keyword>